<feature type="domain" description="ABC transporter" evidence="8">
    <location>
        <begin position="334"/>
        <end position="569"/>
    </location>
</feature>
<dbReference type="PROSITE" id="PS50893">
    <property type="entry name" value="ABC_TRANSPORTER_2"/>
    <property type="match status" value="1"/>
</dbReference>
<dbReference type="PROSITE" id="PS00211">
    <property type="entry name" value="ABC_TRANSPORTER_1"/>
    <property type="match status" value="1"/>
</dbReference>
<keyword evidence="11" id="KW-1185">Reference proteome</keyword>
<feature type="transmembrane region" description="Helical" evidence="7">
    <location>
        <begin position="237"/>
        <end position="259"/>
    </location>
</feature>
<dbReference type="PROSITE" id="PS50929">
    <property type="entry name" value="ABC_TM1F"/>
    <property type="match status" value="1"/>
</dbReference>
<keyword evidence="6 7" id="KW-0472">Membrane</keyword>
<dbReference type="InterPro" id="IPR039421">
    <property type="entry name" value="Type_1_exporter"/>
</dbReference>
<keyword evidence="3" id="KW-0547">Nucleotide-binding</keyword>
<evidence type="ECO:0000256" key="2">
    <source>
        <dbReference type="ARBA" id="ARBA00022692"/>
    </source>
</evidence>
<keyword evidence="5 7" id="KW-1133">Transmembrane helix</keyword>
<evidence type="ECO:0000313" key="10">
    <source>
        <dbReference type="EMBL" id="GAA0633724.1"/>
    </source>
</evidence>
<dbReference type="InterPro" id="IPR003593">
    <property type="entry name" value="AAA+_ATPase"/>
</dbReference>
<dbReference type="Proteomes" id="UP001500957">
    <property type="component" value="Unassembled WGS sequence"/>
</dbReference>
<evidence type="ECO:0000256" key="1">
    <source>
        <dbReference type="ARBA" id="ARBA00004651"/>
    </source>
</evidence>
<dbReference type="SUPFAM" id="SSF90123">
    <property type="entry name" value="ABC transporter transmembrane region"/>
    <property type="match status" value="1"/>
</dbReference>
<dbReference type="Gene3D" id="1.20.1560.10">
    <property type="entry name" value="ABC transporter type 1, transmembrane domain"/>
    <property type="match status" value="1"/>
</dbReference>
<feature type="transmembrane region" description="Helical" evidence="7">
    <location>
        <begin position="16"/>
        <end position="34"/>
    </location>
</feature>
<dbReference type="InterPro" id="IPR003439">
    <property type="entry name" value="ABC_transporter-like_ATP-bd"/>
</dbReference>
<evidence type="ECO:0000256" key="3">
    <source>
        <dbReference type="ARBA" id="ARBA00022741"/>
    </source>
</evidence>
<name>A0ABN1H900_9ACTN</name>
<dbReference type="SMART" id="SM00382">
    <property type="entry name" value="AAA"/>
    <property type="match status" value="1"/>
</dbReference>
<accession>A0ABN1H900</accession>
<dbReference type="PANTHER" id="PTHR43394">
    <property type="entry name" value="ATP-DEPENDENT PERMEASE MDL1, MITOCHONDRIAL"/>
    <property type="match status" value="1"/>
</dbReference>
<evidence type="ECO:0000256" key="7">
    <source>
        <dbReference type="SAM" id="Phobius"/>
    </source>
</evidence>
<protein>
    <submittedName>
        <fullName evidence="10">ABC transporter ATP-binding protein</fullName>
    </submittedName>
</protein>
<feature type="transmembrane region" description="Helical" evidence="7">
    <location>
        <begin position="157"/>
        <end position="176"/>
    </location>
</feature>
<dbReference type="InterPro" id="IPR036640">
    <property type="entry name" value="ABC1_TM_sf"/>
</dbReference>
<organism evidence="10 11">
    <name type="scientific">Sporichthya brevicatena</name>
    <dbReference type="NCBI Taxonomy" id="171442"/>
    <lineage>
        <taxon>Bacteria</taxon>
        <taxon>Bacillati</taxon>
        <taxon>Actinomycetota</taxon>
        <taxon>Actinomycetes</taxon>
        <taxon>Sporichthyales</taxon>
        <taxon>Sporichthyaceae</taxon>
        <taxon>Sporichthya</taxon>
    </lineage>
</organism>
<dbReference type="RefSeq" id="WP_344608496.1">
    <property type="nucleotide sequence ID" value="NZ_BAAAHE010000045.1"/>
</dbReference>
<feature type="transmembrane region" description="Helical" evidence="7">
    <location>
        <begin position="54"/>
        <end position="78"/>
    </location>
</feature>
<reference evidence="10 11" key="1">
    <citation type="journal article" date="2019" name="Int. J. Syst. Evol. Microbiol.">
        <title>The Global Catalogue of Microorganisms (GCM) 10K type strain sequencing project: providing services to taxonomists for standard genome sequencing and annotation.</title>
        <authorList>
            <consortium name="The Broad Institute Genomics Platform"/>
            <consortium name="The Broad Institute Genome Sequencing Center for Infectious Disease"/>
            <person name="Wu L."/>
            <person name="Ma J."/>
        </authorList>
    </citation>
    <scope>NUCLEOTIDE SEQUENCE [LARGE SCALE GENOMIC DNA]</scope>
    <source>
        <strain evidence="10 11">JCM 10671</strain>
    </source>
</reference>
<feature type="transmembrane region" description="Helical" evidence="7">
    <location>
        <begin position="271"/>
        <end position="293"/>
    </location>
</feature>
<comment type="caution">
    <text evidence="10">The sequence shown here is derived from an EMBL/GenBank/DDBJ whole genome shotgun (WGS) entry which is preliminary data.</text>
</comment>
<gene>
    <name evidence="10" type="ORF">GCM10009547_42120</name>
</gene>
<evidence type="ECO:0000256" key="6">
    <source>
        <dbReference type="ARBA" id="ARBA00023136"/>
    </source>
</evidence>
<feature type="domain" description="ABC transmembrane type-1" evidence="9">
    <location>
        <begin position="18"/>
        <end position="300"/>
    </location>
</feature>
<dbReference type="GO" id="GO:0005524">
    <property type="term" value="F:ATP binding"/>
    <property type="evidence" value="ECO:0007669"/>
    <property type="project" value="UniProtKB-KW"/>
</dbReference>
<dbReference type="PANTHER" id="PTHR43394:SF1">
    <property type="entry name" value="ATP-BINDING CASSETTE SUB-FAMILY B MEMBER 10, MITOCHONDRIAL"/>
    <property type="match status" value="1"/>
</dbReference>
<dbReference type="SUPFAM" id="SSF52540">
    <property type="entry name" value="P-loop containing nucleoside triphosphate hydrolases"/>
    <property type="match status" value="1"/>
</dbReference>
<keyword evidence="2 7" id="KW-0812">Transmembrane</keyword>
<keyword evidence="4 10" id="KW-0067">ATP-binding</keyword>
<evidence type="ECO:0000256" key="5">
    <source>
        <dbReference type="ARBA" id="ARBA00022989"/>
    </source>
</evidence>
<dbReference type="InterPro" id="IPR027417">
    <property type="entry name" value="P-loop_NTPase"/>
</dbReference>
<dbReference type="Gene3D" id="3.40.50.300">
    <property type="entry name" value="P-loop containing nucleotide triphosphate hydrolases"/>
    <property type="match status" value="1"/>
</dbReference>
<evidence type="ECO:0000256" key="4">
    <source>
        <dbReference type="ARBA" id="ARBA00022840"/>
    </source>
</evidence>
<evidence type="ECO:0000259" key="8">
    <source>
        <dbReference type="PROSITE" id="PS50893"/>
    </source>
</evidence>
<dbReference type="EMBL" id="BAAAHE010000045">
    <property type="protein sequence ID" value="GAA0633724.1"/>
    <property type="molecule type" value="Genomic_DNA"/>
</dbReference>
<dbReference type="InterPro" id="IPR011527">
    <property type="entry name" value="ABC1_TM_dom"/>
</dbReference>
<dbReference type="Pfam" id="PF00664">
    <property type="entry name" value="ABC_membrane"/>
    <property type="match status" value="1"/>
</dbReference>
<evidence type="ECO:0000259" key="9">
    <source>
        <dbReference type="PROSITE" id="PS50929"/>
    </source>
</evidence>
<proteinExistence type="predicted"/>
<comment type="subcellular location">
    <subcellularLocation>
        <location evidence="1">Cell membrane</location>
        <topology evidence="1">Multi-pass membrane protein</topology>
    </subcellularLocation>
</comment>
<dbReference type="Pfam" id="PF00005">
    <property type="entry name" value="ABC_tran"/>
    <property type="match status" value="1"/>
</dbReference>
<dbReference type="InterPro" id="IPR017871">
    <property type="entry name" value="ABC_transporter-like_CS"/>
</dbReference>
<sequence length="578" mass="61581">MLIPLLREHLRPYRRLLLAVVVLQLASTLAALYLPTLNADLIDNGIVRGDTGHILRVGAVMLVFTALQVAAAIAAVFVGAKVSMAVGRDLRAAVFHRVQSFSGEELARFGAPSLITRTTNDAQQVQGFLQVTFTMAVPAPVSAVGGIALALHQDVPLSAVFLIVLPALVVAVTLLIRAMHPLFREMQSGIDEVSRILREQITGVRVIRAFVREEHETARFTRANADLRDVALSSGRLFALMFPTVLFVVNAASVGVLWFGGHRIDDGGMQLGALTAFLSYLMQIMFAVMMATFTLSQMPRAEVCAERITDVLDTEPTVAPPVDGVTEMPTPGTLELRDVEFRFPGAEDPVLRGVDLTVTRGSVTAIVGGTGSGKTTLCSLIPRLIDPSAGVVRVGGVDARQLDPAALARAIGYVPQRPYLFSGTIATNLEFGRPGATEDEMWAALEVAQAAEFVRAMPEGLHSPIAQGGSNVSGGQRQRLAIARALIARPDLYVFDDAFSALDNSTDAALRAALVPWTAGATVLIVAQRVGTIRKADSIVVLDGGRVVGTGTHDELMASNPTYQEIVLSQLSAAEAAR</sequence>
<dbReference type="CDD" id="cd18548">
    <property type="entry name" value="ABC_6TM_Tm287_like"/>
    <property type="match status" value="1"/>
</dbReference>
<evidence type="ECO:0000313" key="11">
    <source>
        <dbReference type="Proteomes" id="UP001500957"/>
    </source>
</evidence>
<feature type="transmembrane region" description="Helical" evidence="7">
    <location>
        <begin position="127"/>
        <end position="151"/>
    </location>
</feature>